<dbReference type="EMBL" id="WTPW01002133">
    <property type="protein sequence ID" value="KAF0395879.1"/>
    <property type="molecule type" value="Genomic_DNA"/>
</dbReference>
<evidence type="ECO:0000313" key="1">
    <source>
        <dbReference type="EMBL" id="KAF0395879.1"/>
    </source>
</evidence>
<comment type="caution">
    <text evidence="1">The sequence shown here is derived from an EMBL/GenBank/DDBJ whole genome shotgun (WGS) entry which is preliminary data.</text>
</comment>
<proteinExistence type="predicted"/>
<sequence>MKAKGKSSPIEKNRIVNTFKDDTSATKVALLCNRRKADLEKLIKDTERVASMLLSLFQLEETWAKSFGEDS</sequence>
<dbReference type="OrthoDB" id="10470407at2759"/>
<accession>A0A8H4A170</accession>
<name>A0A8H4A170_GIGMA</name>
<organism evidence="1 2">
    <name type="scientific">Gigaspora margarita</name>
    <dbReference type="NCBI Taxonomy" id="4874"/>
    <lineage>
        <taxon>Eukaryota</taxon>
        <taxon>Fungi</taxon>
        <taxon>Fungi incertae sedis</taxon>
        <taxon>Mucoromycota</taxon>
        <taxon>Glomeromycotina</taxon>
        <taxon>Glomeromycetes</taxon>
        <taxon>Diversisporales</taxon>
        <taxon>Gigasporaceae</taxon>
        <taxon>Gigaspora</taxon>
    </lineage>
</organism>
<dbReference type="Proteomes" id="UP000439903">
    <property type="component" value="Unassembled WGS sequence"/>
</dbReference>
<protein>
    <submittedName>
        <fullName evidence="1">Uncharacterized protein</fullName>
    </submittedName>
</protein>
<evidence type="ECO:0000313" key="2">
    <source>
        <dbReference type="Proteomes" id="UP000439903"/>
    </source>
</evidence>
<keyword evidence="2" id="KW-1185">Reference proteome</keyword>
<gene>
    <name evidence="1" type="ORF">F8M41_010192</name>
</gene>
<reference evidence="1 2" key="1">
    <citation type="journal article" date="2019" name="Environ. Microbiol.">
        <title>At the nexus of three kingdoms: the genome of the mycorrhizal fungus Gigaspora margarita provides insights into plant, endobacterial and fungal interactions.</title>
        <authorList>
            <person name="Venice F."/>
            <person name="Ghignone S."/>
            <person name="Salvioli di Fossalunga A."/>
            <person name="Amselem J."/>
            <person name="Novero M."/>
            <person name="Xianan X."/>
            <person name="Sedzielewska Toro K."/>
            <person name="Morin E."/>
            <person name="Lipzen A."/>
            <person name="Grigoriev I.V."/>
            <person name="Henrissat B."/>
            <person name="Martin F.M."/>
            <person name="Bonfante P."/>
        </authorList>
    </citation>
    <scope>NUCLEOTIDE SEQUENCE [LARGE SCALE GENOMIC DNA]</scope>
    <source>
        <strain evidence="1 2">BEG34</strain>
    </source>
</reference>
<dbReference type="AlphaFoldDB" id="A0A8H4A170"/>